<evidence type="ECO:0000313" key="1">
    <source>
        <dbReference type="EMBL" id="OIT22850.1"/>
    </source>
</evidence>
<keyword evidence="2" id="KW-1185">Reference proteome</keyword>
<accession>A0A1J6JYK8</accession>
<gene>
    <name evidence="1" type="ORF">A4A49_32978</name>
</gene>
<dbReference type="Proteomes" id="UP000187609">
    <property type="component" value="Unassembled WGS sequence"/>
</dbReference>
<evidence type="ECO:0000313" key="2">
    <source>
        <dbReference type="Proteomes" id="UP000187609"/>
    </source>
</evidence>
<sequence>MATSTSVLFSRLFRRPLPNLCANSSRTEIEYAVNVFFTFKTFEVRSLVILPEGEAGVQVNVSVYLEAANSLNELYGVHLRLCSCQVLLNLPDCYWR</sequence>
<reference evidence="1" key="1">
    <citation type="submission" date="2016-11" db="EMBL/GenBank/DDBJ databases">
        <title>The genome of Nicotiana attenuata.</title>
        <authorList>
            <person name="Xu S."/>
            <person name="Brockmoeller T."/>
            <person name="Gaquerel E."/>
            <person name="Navarro A."/>
            <person name="Kuhl H."/>
            <person name="Gase K."/>
            <person name="Ling Z."/>
            <person name="Zhou W."/>
            <person name="Kreitzer C."/>
            <person name="Stanke M."/>
            <person name="Tang H."/>
            <person name="Lyons E."/>
            <person name="Pandey P."/>
            <person name="Pandey S.P."/>
            <person name="Timmermann B."/>
            <person name="Baldwin I.T."/>
        </authorList>
    </citation>
    <scope>NUCLEOTIDE SEQUENCE [LARGE SCALE GENOMIC DNA]</scope>
    <source>
        <strain evidence="1">UT</strain>
    </source>
</reference>
<protein>
    <submittedName>
        <fullName evidence="1">Uncharacterized protein</fullName>
    </submittedName>
</protein>
<proteinExistence type="predicted"/>
<name>A0A1J6JYK8_NICAT</name>
<organism evidence="1 2">
    <name type="scientific">Nicotiana attenuata</name>
    <name type="common">Coyote tobacco</name>
    <dbReference type="NCBI Taxonomy" id="49451"/>
    <lineage>
        <taxon>Eukaryota</taxon>
        <taxon>Viridiplantae</taxon>
        <taxon>Streptophyta</taxon>
        <taxon>Embryophyta</taxon>
        <taxon>Tracheophyta</taxon>
        <taxon>Spermatophyta</taxon>
        <taxon>Magnoliopsida</taxon>
        <taxon>eudicotyledons</taxon>
        <taxon>Gunneridae</taxon>
        <taxon>Pentapetalae</taxon>
        <taxon>asterids</taxon>
        <taxon>lamiids</taxon>
        <taxon>Solanales</taxon>
        <taxon>Solanaceae</taxon>
        <taxon>Nicotianoideae</taxon>
        <taxon>Nicotianeae</taxon>
        <taxon>Nicotiana</taxon>
    </lineage>
</organism>
<dbReference type="AlphaFoldDB" id="A0A1J6JYK8"/>
<dbReference type="EMBL" id="MJEQ01003459">
    <property type="protein sequence ID" value="OIT22850.1"/>
    <property type="molecule type" value="Genomic_DNA"/>
</dbReference>
<dbReference type="Gramene" id="OIT22850">
    <property type="protein sequence ID" value="OIT22850"/>
    <property type="gene ID" value="A4A49_32978"/>
</dbReference>
<comment type="caution">
    <text evidence="1">The sequence shown here is derived from an EMBL/GenBank/DDBJ whole genome shotgun (WGS) entry which is preliminary data.</text>
</comment>